<comment type="caution">
    <text evidence="2">The sequence shown here is derived from an EMBL/GenBank/DDBJ whole genome shotgun (WGS) entry which is preliminary data.</text>
</comment>
<dbReference type="Proteomes" id="UP001576784">
    <property type="component" value="Unassembled WGS sequence"/>
</dbReference>
<evidence type="ECO:0000313" key="3">
    <source>
        <dbReference type="Proteomes" id="UP001576784"/>
    </source>
</evidence>
<accession>A0ABV4XMU1</accession>
<feature type="domain" description="DUF6883" evidence="1">
    <location>
        <begin position="7"/>
        <end position="105"/>
    </location>
</feature>
<organism evidence="2 3">
    <name type="scientific">Floridaenema flaviceps BLCC-F50</name>
    <dbReference type="NCBI Taxonomy" id="3153642"/>
    <lineage>
        <taxon>Bacteria</taxon>
        <taxon>Bacillati</taxon>
        <taxon>Cyanobacteriota</taxon>
        <taxon>Cyanophyceae</taxon>
        <taxon>Oscillatoriophycideae</taxon>
        <taxon>Aerosakkonematales</taxon>
        <taxon>Aerosakkonemataceae</taxon>
        <taxon>Floridanema</taxon>
        <taxon>Floridanema flaviceps</taxon>
    </lineage>
</organism>
<evidence type="ECO:0000313" key="2">
    <source>
        <dbReference type="EMBL" id="MFB2892548.1"/>
    </source>
</evidence>
<name>A0ABV4XMU1_9CYAN</name>
<keyword evidence="3" id="KW-1185">Reference proteome</keyword>
<reference evidence="2 3" key="1">
    <citation type="submission" date="2024-09" db="EMBL/GenBank/DDBJ databases">
        <title>Floridaenema gen nov. (Aerosakkonemataceae, Aerosakkonematales ord. nov., Cyanobacteria) from benthic tropical and subtropical fresh waters, with the description of four new species.</title>
        <authorList>
            <person name="Moretto J.A."/>
            <person name="Berthold D.E."/>
            <person name="Lefler F.W."/>
            <person name="Huang I.-S."/>
            <person name="Laughinghouse H. IV."/>
        </authorList>
    </citation>
    <scope>NUCLEOTIDE SEQUENCE [LARGE SCALE GENOMIC DNA]</scope>
    <source>
        <strain evidence="2 3">BLCC-F50</strain>
    </source>
</reference>
<protein>
    <submittedName>
        <fullName evidence="2">DUF6883 domain-containing protein</fullName>
    </submittedName>
</protein>
<gene>
    <name evidence="2" type="ORF">ACE1CI_06345</name>
</gene>
<sequence>MAYLSSNAVIPEAKLTKYLLVWRPKDDKSGFLAQAGYTLDNWQQLERDLKSLLINEASLDRQTSFGNIYKIEGILVGSNGVSIQVATFWIVDSFSNETRFVTLLPN</sequence>
<dbReference type="RefSeq" id="WP_413262220.1">
    <property type="nucleotide sequence ID" value="NZ_JBHFNR010000040.1"/>
</dbReference>
<dbReference type="EMBL" id="JBHFNR010000040">
    <property type="protein sequence ID" value="MFB2892548.1"/>
    <property type="molecule type" value="Genomic_DNA"/>
</dbReference>
<dbReference type="InterPro" id="IPR049250">
    <property type="entry name" value="DUF6883"/>
</dbReference>
<proteinExistence type="predicted"/>
<evidence type="ECO:0000259" key="1">
    <source>
        <dbReference type="Pfam" id="PF21814"/>
    </source>
</evidence>
<dbReference type="Pfam" id="PF21814">
    <property type="entry name" value="DUF6883"/>
    <property type="match status" value="1"/>
</dbReference>